<feature type="transmembrane region" description="Helical" evidence="2">
    <location>
        <begin position="43"/>
        <end position="62"/>
    </location>
</feature>
<keyword evidence="2" id="KW-0472">Membrane</keyword>
<evidence type="ECO:0000259" key="3">
    <source>
        <dbReference type="PROSITE" id="PS51371"/>
    </source>
</evidence>
<dbReference type="PROSITE" id="PS51371">
    <property type="entry name" value="CBS"/>
    <property type="match status" value="2"/>
</dbReference>
<keyword evidence="2" id="KW-0812">Transmembrane</keyword>
<reference evidence="4 5" key="1">
    <citation type="submission" date="2015-08" db="EMBL/GenBank/DDBJ databases">
        <title>Complete genome sequence of Sulfurifustis variabilis.</title>
        <authorList>
            <person name="Miura A."/>
            <person name="Kojima H."/>
            <person name="Fukui M."/>
        </authorList>
    </citation>
    <scope>NUCLEOTIDE SEQUENCE [LARGE SCALE GENOMIC DNA]</scope>
    <source>
        <strain evidence="5">skN76</strain>
    </source>
</reference>
<dbReference type="InterPro" id="IPR000644">
    <property type="entry name" value="CBS_dom"/>
</dbReference>
<keyword evidence="1" id="KW-0129">CBS domain</keyword>
<feature type="domain" description="CBS" evidence="3">
    <location>
        <begin position="240"/>
        <end position="300"/>
    </location>
</feature>
<dbReference type="PANTHER" id="PTHR33741:SF5">
    <property type="entry name" value="TRANSMEMBRANE PROTEIN DDB_G0269096-RELATED"/>
    <property type="match status" value="1"/>
</dbReference>
<dbReference type="InterPro" id="IPR007065">
    <property type="entry name" value="HPP"/>
</dbReference>
<organism evidence="4 5">
    <name type="scientific">Sulfurifustis variabilis</name>
    <dbReference type="NCBI Taxonomy" id="1675686"/>
    <lineage>
        <taxon>Bacteria</taxon>
        <taxon>Pseudomonadati</taxon>
        <taxon>Pseudomonadota</taxon>
        <taxon>Gammaproteobacteria</taxon>
        <taxon>Acidiferrobacterales</taxon>
        <taxon>Acidiferrobacteraceae</taxon>
        <taxon>Sulfurifustis</taxon>
    </lineage>
</organism>
<dbReference type="Gene3D" id="3.10.580.10">
    <property type="entry name" value="CBS-domain"/>
    <property type="match status" value="1"/>
</dbReference>
<dbReference type="InterPro" id="IPR058581">
    <property type="entry name" value="TM_HPP"/>
</dbReference>
<feature type="domain" description="CBS" evidence="3">
    <location>
        <begin position="323"/>
        <end position="381"/>
    </location>
</feature>
<dbReference type="PANTHER" id="PTHR33741">
    <property type="entry name" value="TRANSMEMBRANE PROTEIN DDB_G0269096-RELATED"/>
    <property type="match status" value="1"/>
</dbReference>
<keyword evidence="5" id="KW-1185">Reference proteome</keyword>
<sequence>MAQLLFPKQPPAPLKEKWAGALGSLVATLGLGWISLHTVGPTGTVFLIASMGSSAVLLFAAAHSPLAQPWPFVGGHLVSAFIGVTMHQWVPDPVLAAALAVSLSIFVMHVSNCLHPPGGATALTAVFGGPEIDRLGYEFLLAPLGLNIVVYLALAVVVNNVLPGRRYPFKAPEQRPDRYEDPLNWVLNRAGLKTQDLEYALRQIGGYIDVSPDDLQQIHARASLHAFERRMGKITCGDIMARDVTTVEYGTHLEEVWQLMRTRRVKGLPVLDRARRVIGIVTIVDFIKRADARPEHVFDRLVRFIRQTPGLRTEKPEVAGEIMTPSPITAREDEHILTLVPLFSEHDIHHIPIVGHDGKLTGMVTQSDLMAALYNYRAGDLRRPIRLPQPKGSGESRRHAG</sequence>
<gene>
    <name evidence="4" type="ORF">SVA_1939</name>
</gene>
<dbReference type="Pfam" id="PF04982">
    <property type="entry name" value="TM_HPP"/>
    <property type="match status" value="1"/>
</dbReference>
<evidence type="ECO:0000313" key="4">
    <source>
        <dbReference type="EMBL" id="BAU48492.1"/>
    </source>
</evidence>
<dbReference type="SUPFAM" id="SSF54631">
    <property type="entry name" value="CBS-domain pair"/>
    <property type="match status" value="1"/>
</dbReference>
<feature type="transmembrane region" description="Helical" evidence="2">
    <location>
        <begin position="139"/>
        <end position="162"/>
    </location>
</feature>
<protein>
    <submittedName>
        <fullName evidence="4">Membrane protein</fullName>
    </submittedName>
</protein>
<keyword evidence="2" id="KW-1133">Transmembrane helix</keyword>
<dbReference type="InterPro" id="IPR046342">
    <property type="entry name" value="CBS_dom_sf"/>
</dbReference>
<dbReference type="Pfam" id="PF00571">
    <property type="entry name" value="CBS"/>
    <property type="match status" value="2"/>
</dbReference>
<evidence type="ECO:0000256" key="2">
    <source>
        <dbReference type="SAM" id="Phobius"/>
    </source>
</evidence>
<feature type="transmembrane region" description="Helical" evidence="2">
    <location>
        <begin position="18"/>
        <end position="36"/>
    </location>
</feature>
<dbReference type="CDD" id="cd04600">
    <property type="entry name" value="CBS_pair_HPP_assoc"/>
    <property type="match status" value="1"/>
</dbReference>
<dbReference type="SMART" id="SM00116">
    <property type="entry name" value="CBS"/>
    <property type="match status" value="2"/>
</dbReference>
<accession>A0A1B4V7D0</accession>
<proteinExistence type="predicted"/>
<evidence type="ECO:0000256" key="1">
    <source>
        <dbReference type="PROSITE-ProRule" id="PRU00703"/>
    </source>
</evidence>
<dbReference type="AlphaFoldDB" id="A0A1B4V7D0"/>
<name>A0A1B4V7D0_9GAMM</name>
<dbReference type="EMBL" id="AP014936">
    <property type="protein sequence ID" value="BAU48492.1"/>
    <property type="molecule type" value="Genomic_DNA"/>
</dbReference>
<evidence type="ECO:0000313" key="5">
    <source>
        <dbReference type="Proteomes" id="UP000218899"/>
    </source>
</evidence>
<dbReference type="Proteomes" id="UP000218899">
    <property type="component" value="Chromosome"/>
</dbReference>
<dbReference type="KEGG" id="sva:SVA_1939"/>